<dbReference type="Pfam" id="PF00106">
    <property type="entry name" value="adh_short"/>
    <property type="match status" value="1"/>
</dbReference>
<keyword evidence="2" id="KW-1185">Reference proteome</keyword>
<dbReference type="PANTHER" id="PTHR45458">
    <property type="entry name" value="SHORT-CHAIN DEHYDROGENASE/REDUCTASE SDR"/>
    <property type="match status" value="1"/>
</dbReference>
<dbReference type="Proteomes" id="UP000254326">
    <property type="component" value="Unassembled WGS sequence"/>
</dbReference>
<name>A0A370U9F5_9GAMM</name>
<organism evidence="1 2">
    <name type="scientific">Marinomonas piezotolerans</name>
    <dbReference type="NCBI Taxonomy" id="2213058"/>
    <lineage>
        <taxon>Bacteria</taxon>
        <taxon>Pseudomonadati</taxon>
        <taxon>Pseudomonadota</taxon>
        <taxon>Gammaproteobacteria</taxon>
        <taxon>Oceanospirillales</taxon>
        <taxon>Oceanospirillaceae</taxon>
        <taxon>Marinomonas</taxon>
    </lineage>
</organism>
<evidence type="ECO:0000313" key="2">
    <source>
        <dbReference type="Proteomes" id="UP000254326"/>
    </source>
</evidence>
<accession>A0A370U9F5</accession>
<dbReference type="InterPro" id="IPR036291">
    <property type="entry name" value="NAD(P)-bd_dom_sf"/>
</dbReference>
<comment type="caution">
    <text evidence="1">The sequence shown here is derived from an EMBL/GenBank/DDBJ whole genome shotgun (WGS) entry which is preliminary data.</text>
</comment>
<dbReference type="CDD" id="cd05325">
    <property type="entry name" value="carb_red_sniffer_like_SDR_c"/>
    <property type="match status" value="1"/>
</dbReference>
<sequence>MSNKSVVITGASRGIGLSFASLYLNRGYHVYAACRQASEELTSLGVTVIEGIDVTEDSGINRLAEALNGVSIDLLINNAGILRDEVLGDIDKDSVRRQFETNALAPLAVTEALKGQFSANAKLALITSRMGSVADNTSGGRYGYRMSKAALNIAGVSLAHDLKPHGVAVALLHPGLVGTEMIGGYGDITPDQAAARLAQRIDELTLDNSGTFWHSNGDILPW</sequence>
<dbReference type="Gene3D" id="3.40.50.720">
    <property type="entry name" value="NAD(P)-binding Rossmann-like Domain"/>
    <property type="match status" value="1"/>
</dbReference>
<gene>
    <name evidence="1" type="ORF">DN730_08360</name>
</gene>
<dbReference type="GO" id="GO:0016616">
    <property type="term" value="F:oxidoreductase activity, acting on the CH-OH group of donors, NAD or NADP as acceptor"/>
    <property type="evidence" value="ECO:0007669"/>
    <property type="project" value="TreeGrafter"/>
</dbReference>
<dbReference type="OrthoDB" id="5786478at2"/>
<dbReference type="SUPFAM" id="SSF51735">
    <property type="entry name" value="NAD(P)-binding Rossmann-fold domains"/>
    <property type="match status" value="1"/>
</dbReference>
<dbReference type="RefSeq" id="WP_115467667.1">
    <property type="nucleotide sequence ID" value="NZ_QKRA01000003.1"/>
</dbReference>
<evidence type="ECO:0000313" key="1">
    <source>
        <dbReference type="EMBL" id="RDL44404.1"/>
    </source>
</evidence>
<protein>
    <submittedName>
        <fullName evidence="1">Short-chain dehydrogenase</fullName>
    </submittedName>
</protein>
<dbReference type="InterPro" id="IPR052184">
    <property type="entry name" value="SDR_enzymes"/>
</dbReference>
<dbReference type="InterPro" id="IPR002347">
    <property type="entry name" value="SDR_fam"/>
</dbReference>
<dbReference type="AlphaFoldDB" id="A0A370U9F5"/>
<dbReference type="PANTHER" id="PTHR45458:SF1">
    <property type="entry name" value="SHORT CHAIN DEHYDROGENASE"/>
    <property type="match status" value="1"/>
</dbReference>
<dbReference type="PRINTS" id="PR00081">
    <property type="entry name" value="GDHRDH"/>
</dbReference>
<proteinExistence type="predicted"/>
<dbReference type="EMBL" id="QKRA01000003">
    <property type="protein sequence ID" value="RDL44404.1"/>
    <property type="molecule type" value="Genomic_DNA"/>
</dbReference>
<reference evidence="1 2" key="1">
    <citation type="submission" date="2018-06" db="EMBL/GenBank/DDBJ databases">
        <title>Marinomonas sp. YLB-05 draft genome sequence.</title>
        <authorList>
            <person name="Yu L."/>
            <person name="Tang X."/>
        </authorList>
    </citation>
    <scope>NUCLEOTIDE SEQUENCE [LARGE SCALE GENOMIC DNA]</scope>
    <source>
        <strain evidence="1 2">YLB-05</strain>
    </source>
</reference>